<dbReference type="PANTHER" id="PTHR40469:SF2">
    <property type="entry name" value="GALACTOSE-BINDING DOMAIN-LIKE SUPERFAMILY PROTEIN"/>
    <property type="match status" value="1"/>
</dbReference>
<dbReference type="InterPro" id="IPR029062">
    <property type="entry name" value="Class_I_gatase-like"/>
</dbReference>
<evidence type="ECO:0000313" key="3">
    <source>
        <dbReference type="EMBL" id="KAK0545074.1"/>
    </source>
</evidence>
<feature type="region of interest" description="Disordered" evidence="1">
    <location>
        <begin position="117"/>
        <end position="158"/>
    </location>
</feature>
<gene>
    <name evidence="3" type="ORF">OC846_005812</name>
</gene>
<dbReference type="PANTHER" id="PTHR40469">
    <property type="entry name" value="SECRETED GLYCOSYL HYDROLASE"/>
    <property type="match status" value="1"/>
</dbReference>
<feature type="compositionally biased region" description="Low complexity" evidence="1">
    <location>
        <begin position="131"/>
        <end position="156"/>
    </location>
</feature>
<dbReference type="AlphaFoldDB" id="A0AAN6JPV9"/>
<dbReference type="Proteomes" id="UP001176517">
    <property type="component" value="Unassembled WGS sequence"/>
</dbReference>
<evidence type="ECO:0000256" key="1">
    <source>
        <dbReference type="SAM" id="MobiDB-lite"/>
    </source>
</evidence>
<accession>A0AAN6JPV9</accession>
<protein>
    <recommendedName>
        <fullName evidence="2">ThuA-like domain-containing protein</fullName>
    </recommendedName>
</protein>
<dbReference type="Pfam" id="PF06283">
    <property type="entry name" value="ThuA"/>
    <property type="match status" value="1"/>
</dbReference>
<dbReference type="InterPro" id="IPR029010">
    <property type="entry name" value="ThuA-like"/>
</dbReference>
<feature type="domain" description="ThuA-like" evidence="2">
    <location>
        <begin position="24"/>
        <end position="109"/>
    </location>
</feature>
<organism evidence="3 4">
    <name type="scientific">Tilletia horrida</name>
    <dbReference type="NCBI Taxonomy" id="155126"/>
    <lineage>
        <taxon>Eukaryota</taxon>
        <taxon>Fungi</taxon>
        <taxon>Dikarya</taxon>
        <taxon>Basidiomycota</taxon>
        <taxon>Ustilaginomycotina</taxon>
        <taxon>Exobasidiomycetes</taxon>
        <taxon>Tilletiales</taxon>
        <taxon>Tilletiaceae</taxon>
        <taxon>Tilletia</taxon>
    </lineage>
</organism>
<sequence length="183" mass="19194">MHAVTRSDYPELSHQPRAADAATSEGLRAQLMGQPHPLAWCKDGSKPGNGLMDPPSRPVGGGVDDSRDSAQPSGQGGPGRSWYTSLGHFPETYSDPLFRQHLTGGIQWVLESDSLRRRSNNSSSPGQPVTDSSSDEPGSGSSLPEIDTTTPTSSSSAADHLVNSVPLRLAAFLTSLVAGSLLC</sequence>
<evidence type="ECO:0000313" key="4">
    <source>
        <dbReference type="Proteomes" id="UP001176517"/>
    </source>
</evidence>
<feature type="region of interest" description="Disordered" evidence="1">
    <location>
        <begin position="1"/>
        <end position="86"/>
    </location>
</feature>
<proteinExistence type="predicted"/>
<keyword evidence="4" id="KW-1185">Reference proteome</keyword>
<name>A0AAN6JPV9_9BASI</name>
<reference evidence="3" key="1">
    <citation type="journal article" date="2023" name="PhytoFront">
        <title>Draft Genome Resources of Seven Strains of Tilletia horrida, Causal Agent of Kernel Smut of Rice.</title>
        <authorList>
            <person name="Khanal S."/>
            <person name="Antony Babu S."/>
            <person name="Zhou X.G."/>
        </authorList>
    </citation>
    <scope>NUCLEOTIDE SEQUENCE</scope>
    <source>
        <strain evidence="3">TX6</strain>
    </source>
</reference>
<dbReference type="Gene3D" id="3.40.50.880">
    <property type="match status" value="1"/>
</dbReference>
<dbReference type="EMBL" id="JAPDMZ010000248">
    <property type="protein sequence ID" value="KAK0545074.1"/>
    <property type="molecule type" value="Genomic_DNA"/>
</dbReference>
<evidence type="ECO:0000259" key="2">
    <source>
        <dbReference type="Pfam" id="PF06283"/>
    </source>
</evidence>
<dbReference type="SUPFAM" id="SSF52317">
    <property type="entry name" value="Class I glutamine amidotransferase-like"/>
    <property type="match status" value="1"/>
</dbReference>
<comment type="caution">
    <text evidence="3">The sequence shown here is derived from an EMBL/GenBank/DDBJ whole genome shotgun (WGS) entry which is preliminary data.</text>
</comment>